<dbReference type="PANTHER" id="PTHR12867">
    <property type="entry name" value="GLYCOSYL TRANSFERASE-RELATED"/>
    <property type="match status" value="1"/>
</dbReference>
<dbReference type="PANTHER" id="PTHR12867:SF6">
    <property type="entry name" value="N-ACETYLGLUCOSAMINYLDIPHOSPHODOLICHOL N-ACETYLGLUCOSAMINYLTRANSFERASE"/>
    <property type="match status" value="1"/>
</dbReference>
<dbReference type="GO" id="GO:0006488">
    <property type="term" value="P:dolichol-linked oligosaccharide biosynthetic process"/>
    <property type="evidence" value="ECO:0007669"/>
    <property type="project" value="InterPro"/>
</dbReference>
<dbReference type="EMBL" id="VTXW01000046">
    <property type="protein sequence ID" value="NOH36355.1"/>
    <property type="molecule type" value="Genomic_DNA"/>
</dbReference>
<accession>A0A7Y4DU25</accession>
<comment type="caution">
    <text evidence="7">The sequence shown here is derived from an EMBL/GenBank/DDBJ whole genome shotgun (WGS) entry which is preliminary data.</text>
</comment>
<gene>
    <name evidence="7" type="ORF">F0245_23940</name>
</gene>
<sequence length="150" mass="17174">MRFLYTVGTTPFNSLTNLIINLYGGKENDIFMQTACCIGTGSIKSIDFSSDFRSILDSYDIVVTHAGAGSIYSLLEQGKRLVVVPNTDRDDQHQVEIAKYVEDNNFALVCWNLDELENCLDKVKSHSFERYTKDEFFMYDEINRVIDESK</sequence>
<evidence type="ECO:0000256" key="4">
    <source>
        <dbReference type="ARBA" id="ARBA00022679"/>
    </source>
</evidence>
<dbReference type="InterPro" id="IPR048097">
    <property type="entry name" value="Cps14G-like"/>
</dbReference>
<name>A0A7Y4DU25_9VIBR</name>
<evidence type="ECO:0000259" key="6">
    <source>
        <dbReference type="Pfam" id="PF04101"/>
    </source>
</evidence>
<evidence type="ECO:0000256" key="2">
    <source>
        <dbReference type="ARBA" id="ARBA00006962"/>
    </source>
</evidence>
<dbReference type="NCBIfam" id="NF041548">
    <property type="entry name" value="PssE"/>
    <property type="match status" value="1"/>
</dbReference>
<dbReference type="Proteomes" id="UP000525336">
    <property type="component" value="Unassembled WGS sequence"/>
</dbReference>
<comment type="subcellular location">
    <subcellularLocation>
        <location evidence="1">Endoplasmic reticulum</location>
    </subcellularLocation>
</comment>
<protein>
    <recommendedName>
        <fullName evidence="6">Glycosyl transferase family 28 C-terminal domain-containing protein</fullName>
    </recommendedName>
</protein>
<dbReference type="GO" id="GO:0016758">
    <property type="term" value="F:hexosyltransferase activity"/>
    <property type="evidence" value="ECO:0007669"/>
    <property type="project" value="InterPro"/>
</dbReference>
<comment type="similarity">
    <text evidence="2">Belongs to the glycosyltransferase 28 family.</text>
</comment>
<keyword evidence="4" id="KW-0808">Transferase</keyword>
<keyword evidence="5" id="KW-0256">Endoplasmic reticulum</keyword>
<evidence type="ECO:0000313" key="8">
    <source>
        <dbReference type="Proteomes" id="UP000525336"/>
    </source>
</evidence>
<dbReference type="InterPro" id="IPR007235">
    <property type="entry name" value="Glyco_trans_28_C"/>
</dbReference>
<organism evidence="7 8">
    <name type="scientific">Vibrio chagasii</name>
    <dbReference type="NCBI Taxonomy" id="170679"/>
    <lineage>
        <taxon>Bacteria</taxon>
        <taxon>Pseudomonadati</taxon>
        <taxon>Pseudomonadota</taxon>
        <taxon>Gammaproteobacteria</taxon>
        <taxon>Vibrionales</taxon>
        <taxon>Vibrionaceae</taxon>
        <taxon>Vibrio</taxon>
    </lineage>
</organism>
<evidence type="ECO:0000256" key="5">
    <source>
        <dbReference type="ARBA" id="ARBA00022824"/>
    </source>
</evidence>
<proteinExistence type="inferred from homology"/>
<dbReference type="Gene3D" id="3.40.50.2000">
    <property type="entry name" value="Glycogen Phosphorylase B"/>
    <property type="match status" value="1"/>
</dbReference>
<dbReference type="RefSeq" id="WP_171369489.1">
    <property type="nucleotide sequence ID" value="NZ_VTXW01000046.1"/>
</dbReference>
<dbReference type="InterPro" id="IPR039042">
    <property type="entry name" value="Alg13-like"/>
</dbReference>
<reference evidence="7 8" key="1">
    <citation type="submission" date="2019-09" db="EMBL/GenBank/DDBJ databases">
        <title>Draft genome sequencing and comparative genomics of hatchery-associated Vibrios.</title>
        <authorList>
            <person name="Kehlet-Delgado H."/>
            <person name="Mueller R.S."/>
        </authorList>
    </citation>
    <scope>NUCLEOTIDE SEQUENCE [LARGE SCALE GENOMIC DNA]</scope>
    <source>
        <strain evidence="7 8">00-90-10</strain>
    </source>
</reference>
<dbReference type="SUPFAM" id="SSF53756">
    <property type="entry name" value="UDP-Glycosyltransferase/glycogen phosphorylase"/>
    <property type="match status" value="1"/>
</dbReference>
<evidence type="ECO:0000313" key="7">
    <source>
        <dbReference type="EMBL" id="NOH36355.1"/>
    </source>
</evidence>
<feature type="domain" description="Glycosyl transferase family 28 C-terminal" evidence="6">
    <location>
        <begin position="19"/>
        <end position="128"/>
    </location>
</feature>
<dbReference type="Pfam" id="PF04101">
    <property type="entry name" value="Glyco_tran_28_C"/>
    <property type="match status" value="1"/>
</dbReference>
<evidence type="ECO:0000256" key="3">
    <source>
        <dbReference type="ARBA" id="ARBA00022676"/>
    </source>
</evidence>
<evidence type="ECO:0000256" key="1">
    <source>
        <dbReference type="ARBA" id="ARBA00004240"/>
    </source>
</evidence>
<dbReference type="AlphaFoldDB" id="A0A7Y4DU25"/>
<keyword evidence="3" id="KW-0328">Glycosyltransferase</keyword>